<name>A0AAE4MIZ7_9EURY</name>
<keyword evidence="2" id="KW-1185">Reference proteome</keyword>
<dbReference type="EMBL" id="JAWDKB010000007">
    <property type="protein sequence ID" value="MDV0444313.1"/>
    <property type="molecule type" value="Genomic_DNA"/>
</dbReference>
<accession>A0AAE4MIZ7</accession>
<proteinExistence type="predicted"/>
<comment type="caution">
    <text evidence="1">The sequence shown here is derived from an EMBL/GenBank/DDBJ whole genome shotgun (WGS) entry which is preliminary data.</text>
</comment>
<evidence type="ECO:0000313" key="1">
    <source>
        <dbReference type="EMBL" id="MDV0444313.1"/>
    </source>
</evidence>
<dbReference type="AlphaFoldDB" id="A0AAE4MIZ7"/>
<gene>
    <name evidence="1" type="ORF">McpCs1_17180</name>
</gene>
<sequence>MVWREHPGLCDRKILKRQLFYGMTVEEIALRNGCTRATVRAAMHHHRLRRPLVRMPEKERERLRL</sequence>
<dbReference type="Proteomes" id="UP001283212">
    <property type="component" value="Unassembled WGS sequence"/>
</dbReference>
<evidence type="ECO:0000313" key="2">
    <source>
        <dbReference type="Proteomes" id="UP001283212"/>
    </source>
</evidence>
<protein>
    <submittedName>
        <fullName evidence="1">Uncharacterized protein</fullName>
    </submittedName>
</protein>
<reference evidence="1 2" key="1">
    <citation type="submission" date="2023-06" db="EMBL/GenBank/DDBJ databases">
        <title>Genome sequence of Methancorpusculaceae sp. Cs1.</title>
        <authorList>
            <person name="Protasov E."/>
            <person name="Platt K."/>
            <person name="Poehlein A."/>
            <person name="Daniel R."/>
            <person name="Brune A."/>
        </authorList>
    </citation>
    <scope>NUCLEOTIDE SEQUENCE [LARGE SCALE GENOMIC DNA]</scope>
    <source>
        <strain evidence="1 2">Cs1</strain>
    </source>
</reference>
<dbReference type="RefSeq" id="WP_338096810.1">
    <property type="nucleotide sequence ID" value="NZ_JAWDKB010000007.1"/>
</dbReference>
<organism evidence="1 2">
    <name type="scientific">Methanorbis rubei</name>
    <dbReference type="NCBI Taxonomy" id="3028300"/>
    <lineage>
        <taxon>Archaea</taxon>
        <taxon>Methanobacteriati</taxon>
        <taxon>Methanobacteriota</taxon>
        <taxon>Stenosarchaea group</taxon>
        <taxon>Methanomicrobia</taxon>
        <taxon>Methanomicrobiales</taxon>
        <taxon>Methanocorpusculaceae</taxon>
        <taxon>Methanorbis</taxon>
    </lineage>
</organism>